<organism evidence="2 3">
    <name type="scientific">Hypsibius exemplaris</name>
    <name type="common">Freshwater tardigrade</name>
    <dbReference type="NCBI Taxonomy" id="2072580"/>
    <lineage>
        <taxon>Eukaryota</taxon>
        <taxon>Metazoa</taxon>
        <taxon>Ecdysozoa</taxon>
        <taxon>Tardigrada</taxon>
        <taxon>Eutardigrada</taxon>
        <taxon>Parachela</taxon>
        <taxon>Hypsibioidea</taxon>
        <taxon>Hypsibiidae</taxon>
        <taxon>Hypsibius</taxon>
    </lineage>
</organism>
<dbReference type="AlphaFoldDB" id="A0A9X6RNE1"/>
<evidence type="ECO:0000256" key="1">
    <source>
        <dbReference type="SAM" id="MobiDB-lite"/>
    </source>
</evidence>
<feature type="compositionally biased region" description="Low complexity" evidence="1">
    <location>
        <begin position="32"/>
        <end position="42"/>
    </location>
</feature>
<feature type="compositionally biased region" description="Pro residues" evidence="1">
    <location>
        <begin position="19"/>
        <end position="28"/>
    </location>
</feature>
<feature type="region of interest" description="Disordered" evidence="1">
    <location>
        <begin position="11"/>
        <end position="48"/>
    </location>
</feature>
<evidence type="ECO:0000313" key="3">
    <source>
        <dbReference type="Proteomes" id="UP000192578"/>
    </source>
</evidence>
<gene>
    <name evidence="2" type="ORF">BV898_18696</name>
</gene>
<comment type="caution">
    <text evidence="2">The sequence shown here is derived from an EMBL/GenBank/DDBJ whole genome shotgun (WGS) entry which is preliminary data.</text>
</comment>
<keyword evidence="3" id="KW-1185">Reference proteome</keyword>
<dbReference type="Proteomes" id="UP000192578">
    <property type="component" value="Unassembled WGS sequence"/>
</dbReference>
<sequence length="148" mass="16743">KTERYKAVVFGYAHGPRPSTAPAPPPFRRVPRTQPVRRPAAPYRNPLRPTAAVQLQAAVVDRLHPPPYQQTQRDPRRPWVDVLLAIRLKFSLEEVPEKKDSERRRMEGITCGMSRSRRFAAGVSYWDACSGSVKGKVRHMSLQSTSGL</sequence>
<accession>A0A9X6RNE1</accession>
<proteinExistence type="predicted"/>
<protein>
    <submittedName>
        <fullName evidence="2">Uncharacterized protein</fullName>
    </submittedName>
</protein>
<dbReference type="EMBL" id="MTYJ01000389">
    <property type="protein sequence ID" value="OWA54288.1"/>
    <property type="molecule type" value="Genomic_DNA"/>
</dbReference>
<feature type="non-terminal residue" evidence="2">
    <location>
        <position position="1"/>
    </location>
</feature>
<name>A0A9X6RNE1_HYPEX</name>
<reference evidence="3" key="1">
    <citation type="submission" date="2017-01" db="EMBL/GenBank/DDBJ databases">
        <title>Comparative genomics of anhydrobiosis in the tardigrade Hypsibius dujardini.</title>
        <authorList>
            <person name="Yoshida Y."/>
            <person name="Koutsovoulos G."/>
            <person name="Laetsch D."/>
            <person name="Stevens L."/>
            <person name="Kumar S."/>
            <person name="Horikawa D."/>
            <person name="Ishino K."/>
            <person name="Komine S."/>
            <person name="Tomita M."/>
            <person name="Blaxter M."/>
            <person name="Arakawa K."/>
        </authorList>
    </citation>
    <scope>NUCLEOTIDE SEQUENCE [LARGE SCALE GENOMIC DNA]</scope>
    <source>
        <strain evidence="3">Z151</strain>
    </source>
</reference>
<evidence type="ECO:0000313" key="2">
    <source>
        <dbReference type="EMBL" id="OWA54288.1"/>
    </source>
</evidence>